<proteinExistence type="inferred from homology"/>
<keyword evidence="4" id="KW-0479">Metal-binding</keyword>
<dbReference type="GO" id="GO:0004222">
    <property type="term" value="F:metalloendopeptidase activity"/>
    <property type="evidence" value="ECO:0007669"/>
    <property type="project" value="InterPro"/>
</dbReference>
<keyword evidence="7" id="KW-0482">Metalloprotease</keyword>
<keyword evidence="12" id="KW-1185">Reference proteome</keyword>
<feature type="region of interest" description="Disordered" evidence="8">
    <location>
        <begin position="538"/>
        <end position="562"/>
    </location>
</feature>
<comment type="similarity">
    <text evidence="2">Belongs to the peptidase M35 family.</text>
</comment>
<comment type="caution">
    <text evidence="11">The sequence shown here is derived from an EMBL/GenBank/DDBJ whole genome shotgun (WGS) entry which is preliminary data.</text>
</comment>
<dbReference type="SUPFAM" id="SSF55486">
    <property type="entry name" value="Metalloproteases ('zincins'), catalytic domain"/>
    <property type="match status" value="1"/>
</dbReference>
<dbReference type="PANTHER" id="PTHR37016">
    <property type="match status" value="1"/>
</dbReference>
<name>A0A918RIZ3_9GAMM</name>
<dbReference type="GO" id="GO:0006508">
    <property type="term" value="P:proteolysis"/>
    <property type="evidence" value="ECO:0007669"/>
    <property type="project" value="UniProtKB-KW"/>
</dbReference>
<dbReference type="InterPro" id="IPR029463">
    <property type="entry name" value="Lys_MEP"/>
</dbReference>
<evidence type="ECO:0000256" key="5">
    <source>
        <dbReference type="ARBA" id="ARBA00022801"/>
    </source>
</evidence>
<dbReference type="EMBL" id="BMXA01000001">
    <property type="protein sequence ID" value="GHA00565.1"/>
    <property type="molecule type" value="Genomic_DNA"/>
</dbReference>
<dbReference type="InterPro" id="IPR034115">
    <property type="entry name" value="M35_peptidyl-Lys"/>
</dbReference>
<dbReference type="AlphaFoldDB" id="A0A918RIZ3"/>
<evidence type="ECO:0000313" key="12">
    <source>
        <dbReference type="Proteomes" id="UP000614811"/>
    </source>
</evidence>
<reference evidence="11" key="1">
    <citation type="journal article" date="2014" name="Int. J. Syst. Evol. Microbiol.">
        <title>Complete genome sequence of Corynebacterium casei LMG S-19264T (=DSM 44701T), isolated from a smear-ripened cheese.</title>
        <authorList>
            <consortium name="US DOE Joint Genome Institute (JGI-PGF)"/>
            <person name="Walter F."/>
            <person name="Albersmeier A."/>
            <person name="Kalinowski J."/>
            <person name="Ruckert C."/>
        </authorList>
    </citation>
    <scope>NUCLEOTIDE SEQUENCE</scope>
    <source>
        <strain evidence="11">KCTC 12711</strain>
    </source>
</reference>
<evidence type="ECO:0000313" key="11">
    <source>
        <dbReference type="EMBL" id="GHA00565.1"/>
    </source>
</evidence>
<feature type="region of interest" description="Disordered" evidence="8">
    <location>
        <begin position="334"/>
        <end position="355"/>
    </location>
</feature>
<evidence type="ECO:0000256" key="4">
    <source>
        <dbReference type="ARBA" id="ARBA00022723"/>
    </source>
</evidence>
<gene>
    <name evidence="11" type="ORF">GCM10008090_06790</name>
</gene>
<feature type="domain" description="Lysine-specific metallo-endopeptidase" evidence="10">
    <location>
        <begin position="204"/>
        <end position="332"/>
    </location>
</feature>
<evidence type="ECO:0000256" key="9">
    <source>
        <dbReference type="SAM" id="SignalP"/>
    </source>
</evidence>
<keyword evidence="5" id="KW-0378">Hydrolase</keyword>
<feature type="chain" id="PRO_5036996304" description="Lysine-specific metallo-endopeptidase domain-containing protein" evidence="9">
    <location>
        <begin position="25"/>
        <end position="562"/>
    </location>
</feature>
<sequence length="562" mass="61447">MRKLFVQACIAVAMGVIVQSSVYAELPAGIDVSIAQVKGHESDNTEVLLRFNYTNTTQTPVSMLVWGTALEGRLNDDLLDARFEGRGLMYRGRVYKRGIPNAADYITLAPSETRSAIVDLSQAYDFSDVGSYEIQLSERHRGQSQRSFKASVSLTINSPRPLFKQTPTYSSCTASEQSQISSALDAAESIAKVARDDLESTPIAARGSAARYAEWFGSYTSSRWTQVQANFNAIYFATANQTLNFDCSCSEPYFAYVYPTQPYDIYLCNAFWTAPQTGTDSKAGTIVHELSHFVVVADTDDHVYGQAGARNLADTNPAQAIQNADSHEYFAENTPFLSMPEPGPDPDPVPPSTSDSDDLLLSIVPVIASMNAVPRGPVQPTEPAAVTAVKKLGGRWRLKRNSSGYSFEDFARFNKTQVVNDPDGAIIAGQMALTSAFSYILNAADGVYLSGDKTWFVLDPWGLPSSDLGSMYVFDRTASPIAASHYYYVPSTLTLSTGIDTPTTITRLSATYKTTDDTTTIKIRDLSERLADVEAEKRRAKRGVQGQASESAQRLLNTLKSR</sequence>
<dbReference type="CDD" id="cd11306">
    <property type="entry name" value="M35_peptidyl-Lys"/>
    <property type="match status" value="1"/>
</dbReference>
<organism evidence="11 12">
    <name type="scientific">Arenicella chitinivorans</name>
    <dbReference type="NCBI Taxonomy" id="1329800"/>
    <lineage>
        <taxon>Bacteria</taxon>
        <taxon>Pseudomonadati</taxon>
        <taxon>Pseudomonadota</taxon>
        <taxon>Gammaproteobacteria</taxon>
        <taxon>Arenicellales</taxon>
        <taxon>Arenicellaceae</taxon>
        <taxon>Arenicella</taxon>
    </lineage>
</organism>
<keyword evidence="3" id="KW-0645">Protease</keyword>
<feature type="compositionally biased region" description="Polar residues" evidence="8">
    <location>
        <begin position="546"/>
        <end position="562"/>
    </location>
</feature>
<feature type="signal peptide" evidence="9">
    <location>
        <begin position="1"/>
        <end position="24"/>
    </location>
</feature>
<evidence type="ECO:0000256" key="8">
    <source>
        <dbReference type="SAM" id="MobiDB-lite"/>
    </source>
</evidence>
<dbReference type="Pfam" id="PF14521">
    <property type="entry name" value="Aspzincin_M35"/>
    <property type="match status" value="1"/>
</dbReference>
<dbReference type="SMART" id="SM01351">
    <property type="entry name" value="Aspzincin_M35"/>
    <property type="match status" value="1"/>
</dbReference>
<keyword evidence="6" id="KW-0862">Zinc</keyword>
<dbReference type="GO" id="GO:0046872">
    <property type="term" value="F:metal ion binding"/>
    <property type="evidence" value="ECO:0007669"/>
    <property type="project" value="UniProtKB-KW"/>
</dbReference>
<dbReference type="InterPro" id="IPR024079">
    <property type="entry name" value="MetalloPept_cat_dom_sf"/>
</dbReference>
<evidence type="ECO:0000259" key="10">
    <source>
        <dbReference type="SMART" id="SM01351"/>
    </source>
</evidence>
<dbReference type="PANTHER" id="PTHR37016:SF3">
    <property type="entry name" value="NEUTRAL PROTEASE 2-RELATED"/>
    <property type="match status" value="1"/>
</dbReference>
<accession>A0A918RIZ3</accession>
<keyword evidence="9" id="KW-0732">Signal</keyword>
<feature type="compositionally biased region" description="Pro residues" evidence="8">
    <location>
        <begin position="341"/>
        <end position="351"/>
    </location>
</feature>
<evidence type="ECO:0000256" key="2">
    <source>
        <dbReference type="ARBA" id="ARBA00010279"/>
    </source>
</evidence>
<evidence type="ECO:0000256" key="3">
    <source>
        <dbReference type="ARBA" id="ARBA00022670"/>
    </source>
</evidence>
<dbReference type="Gene3D" id="2.60.40.2970">
    <property type="match status" value="1"/>
</dbReference>
<dbReference type="Gene3D" id="3.40.390.10">
    <property type="entry name" value="Collagenase (Catalytic Domain)"/>
    <property type="match status" value="1"/>
</dbReference>
<protein>
    <recommendedName>
        <fullName evidence="10">Lysine-specific metallo-endopeptidase domain-containing protein</fullName>
    </recommendedName>
</protein>
<evidence type="ECO:0000256" key="7">
    <source>
        <dbReference type="ARBA" id="ARBA00023049"/>
    </source>
</evidence>
<reference evidence="11" key="2">
    <citation type="submission" date="2020-09" db="EMBL/GenBank/DDBJ databases">
        <authorList>
            <person name="Sun Q."/>
            <person name="Kim S."/>
        </authorList>
    </citation>
    <scope>NUCLEOTIDE SEQUENCE</scope>
    <source>
        <strain evidence="11">KCTC 12711</strain>
    </source>
</reference>
<dbReference type="RefSeq" id="WP_189398586.1">
    <property type="nucleotide sequence ID" value="NZ_BMXA01000001.1"/>
</dbReference>
<dbReference type="InterPro" id="IPR050414">
    <property type="entry name" value="Fungal_M35_metalloproteases"/>
</dbReference>
<evidence type="ECO:0000256" key="6">
    <source>
        <dbReference type="ARBA" id="ARBA00022833"/>
    </source>
</evidence>
<comment type="cofactor">
    <cofactor evidence="1">
        <name>Zn(2+)</name>
        <dbReference type="ChEBI" id="CHEBI:29105"/>
    </cofactor>
</comment>
<evidence type="ECO:0000256" key="1">
    <source>
        <dbReference type="ARBA" id="ARBA00001947"/>
    </source>
</evidence>
<dbReference type="Proteomes" id="UP000614811">
    <property type="component" value="Unassembled WGS sequence"/>
</dbReference>